<dbReference type="EMBL" id="CAEZXO010000009">
    <property type="protein sequence ID" value="CAB4700880.1"/>
    <property type="molecule type" value="Genomic_DNA"/>
</dbReference>
<evidence type="ECO:0000313" key="10">
    <source>
        <dbReference type="EMBL" id="CAB4978369.1"/>
    </source>
</evidence>
<evidence type="ECO:0000313" key="4">
    <source>
        <dbReference type="EMBL" id="CAB4700880.1"/>
    </source>
</evidence>
<keyword evidence="1" id="KW-0560">Oxidoreductase</keyword>
<dbReference type="Gene3D" id="3.50.50.60">
    <property type="entry name" value="FAD/NAD(P)-binding domain"/>
    <property type="match status" value="1"/>
</dbReference>
<dbReference type="EMBL" id="CAFBNH010000001">
    <property type="protein sequence ID" value="CAB4935765.1"/>
    <property type="molecule type" value="Genomic_DNA"/>
</dbReference>
<evidence type="ECO:0000313" key="11">
    <source>
        <dbReference type="EMBL" id="CAB5074225.1"/>
    </source>
</evidence>
<evidence type="ECO:0000313" key="7">
    <source>
        <dbReference type="EMBL" id="CAB4821158.1"/>
    </source>
</evidence>
<dbReference type="SUPFAM" id="SSF51905">
    <property type="entry name" value="FAD/NAD(P)-binding domain"/>
    <property type="match status" value="1"/>
</dbReference>
<dbReference type="GO" id="GO:0016491">
    <property type="term" value="F:oxidoreductase activity"/>
    <property type="evidence" value="ECO:0007669"/>
    <property type="project" value="UniProtKB-KW"/>
</dbReference>
<dbReference type="EMBL" id="CAESAE010000008">
    <property type="protein sequence ID" value="CAB4343616.1"/>
    <property type="molecule type" value="Genomic_DNA"/>
</dbReference>
<evidence type="ECO:0000313" key="8">
    <source>
        <dbReference type="EMBL" id="CAB4856281.1"/>
    </source>
</evidence>
<evidence type="ECO:0000313" key="5">
    <source>
        <dbReference type="EMBL" id="CAB4714824.1"/>
    </source>
</evidence>
<accession>A0A6J6PMT5</accession>
<dbReference type="Gene3D" id="3.30.9.10">
    <property type="entry name" value="D-Amino Acid Oxidase, subunit A, domain 2"/>
    <property type="match status" value="1"/>
</dbReference>
<proteinExistence type="predicted"/>
<evidence type="ECO:0000313" key="6">
    <source>
        <dbReference type="EMBL" id="CAB4787565.1"/>
    </source>
</evidence>
<evidence type="ECO:0000313" key="3">
    <source>
        <dbReference type="EMBL" id="CAB4343616.1"/>
    </source>
</evidence>
<feature type="domain" description="FAD dependent oxidoreductase" evidence="2">
    <location>
        <begin position="15"/>
        <end position="368"/>
    </location>
</feature>
<dbReference type="PANTHER" id="PTHR13847">
    <property type="entry name" value="SARCOSINE DEHYDROGENASE-RELATED"/>
    <property type="match status" value="1"/>
</dbReference>
<dbReference type="EMBL" id="CAFABH010000003">
    <property type="protein sequence ID" value="CAB4821158.1"/>
    <property type="molecule type" value="Genomic_DNA"/>
</dbReference>
<dbReference type="EMBL" id="CAFBQX010000006">
    <property type="protein sequence ID" value="CAB5074225.1"/>
    <property type="molecule type" value="Genomic_DNA"/>
</dbReference>
<dbReference type="InterPro" id="IPR036188">
    <property type="entry name" value="FAD/NAD-bd_sf"/>
</dbReference>
<dbReference type="PANTHER" id="PTHR13847:SF287">
    <property type="entry name" value="FAD-DEPENDENT OXIDOREDUCTASE DOMAIN-CONTAINING PROTEIN 1"/>
    <property type="match status" value="1"/>
</dbReference>
<dbReference type="EMBL" id="CAEZYM010000001">
    <property type="protein sequence ID" value="CAB4714824.1"/>
    <property type="molecule type" value="Genomic_DNA"/>
</dbReference>
<organism evidence="4">
    <name type="scientific">freshwater metagenome</name>
    <dbReference type="NCBI Taxonomy" id="449393"/>
    <lineage>
        <taxon>unclassified sequences</taxon>
        <taxon>metagenomes</taxon>
        <taxon>ecological metagenomes</taxon>
    </lineage>
</organism>
<dbReference type="Pfam" id="PF01266">
    <property type="entry name" value="DAO"/>
    <property type="match status" value="1"/>
</dbReference>
<sequence length="393" mass="40983">MSNLYGVPDFKSHPDAIVIGAGVVGAACALKLSGAGLKVLVLDRGPIAGGTTGAGEGNILVSDKEPGAELTLAMRSRNAWFEISEEIGGGFELEAKGGIVVSRSDNGKTALRSLSRQQEVAGVEAIEVGSKELRLLEPYLSHEVDYGIHYPGDAQCQPMLAAARMLRILRQRGGNVISGADVIAINKDSVGVKSVLTNQGEFATRIVVNATGTWAGEIAQLAGSFLPIAPRRGFILVTAPAAHLISHKVYDSDYVANVASGDADLQSSAVVEGTKSGTILIGASRERVGFKSDLDISILRVLAAQAISLFPVLRNVQLVRAYRGFRPYAPDHLPVIGQDPLVTGLWHAAGHEGAGIGLAPATAELITSQVTAATPFMDASAFSPARFTAVLAS</sequence>
<dbReference type="AlphaFoldDB" id="A0A6J6PMT5"/>
<reference evidence="4" key="1">
    <citation type="submission" date="2020-05" db="EMBL/GenBank/DDBJ databases">
        <authorList>
            <person name="Chiriac C."/>
            <person name="Salcher M."/>
            <person name="Ghai R."/>
            <person name="Kavagutti S V."/>
        </authorList>
    </citation>
    <scope>NUCLEOTIDE SEQUENCE</scope>
</reference>
<dbReference type="EMBL" id="CAEZZW010000009">
    <property type="protein sequence ID" value="CAB4787565.1"/>
    <property type="molecule type" value="Genomic_DNA"/>
</dbReference>
<evidence type="ECO:0000256" key="1">
    <source>
        <dbReference type="ARBA" id="ARBA00023002"/>
    </source>
</evidence>
<dbReference type="SUPFAM" id="SSF54373">
    <property type="entry name" value="FAD-linked reductases, C-terminal domain"/>
    <property type="match status" value="1"/>
</dbReference>
<dbReference type="EMBL" id="CAFBOC010000009">
    <property type="protein sequence ID" value="CAB4978369.1"/>
    <property type="molecule type" value="Genomic_DNA"/>
</dbReference>
<dbReference type="EMBL" id="CAFBLD010000001">
    <property type="protein sequence ID" value="CAB4856281.1"/>
    <property type="molecule type" value="Genomic_DNA"/>
</dbReference>
<dbReference type="InterPro" id="IPR006076">
    <property type="entry name" value="FAD-dep_OxRdtase"/>
</dbReference>
<gene>
    <name evidence="4" type="ORF">UFOPK2510_01308</name>
    <name evidence="5" type="ORF">UFOPK2718_00058</name>
    <name evidence="6" type="ORF">UFOPK2936_01400</name>
    <name evidence="7" type="ORF">UFOPK3174_00229</name>
    <name evidence="8" type="ORF">UFOPK3328_00177</name>
    <name evidence="9" type="ORF">UFOPK3779_00178</name>
    <name evidence="10" type="ORF">UFOPK3913_00964</name>
    <name evidence="3" type="ORF">UFOPK4107_01266</name>
    <name evidence="11" type="ORF">UFOPK4403_01064</name>
</gene>
<evidence type="ECO:0000259" key="2">
    <source>
        <dbReference type="Pfam" id="PF01266"/>
    </source>
</evidence>
<evidence type="ECO:0000313" key="9">
    <source>
        <dbReference type="EMBL" id="CAB4935765.1"/>
    </source>
</evidence>
<dbReference type="GO" id="GO:0005737">
    <property type="term" value="C:cytoplasm"/>
    <property type="evidence" value="ECO:0007669"/>
    <property type="project" value="TreeGrafter"/>
</dbReference>
<protein>
    <submittedName>
        <fullName evidence="4">Unannotated protein</fullName>
    </submittedName>
</protein>
<name>A0A6J6PMT5_9ZZZZ</name>